<sequence length="80" mass="9446">MTKEQMQIRERLQAVAKEYNEAIDKGKVRELRKVAERSHDTVLREIKEIESAPVTDQQLLDEAMSLFIDIRWGQRTTKFV</sequence>
<evidence type="ECO:0000313" key="2">
    <source>
        <dbReference type="Proteomes" id="UP000289650"/>
    </source>
</evidence>
<accession>A0A4Q2A6S4</accession>
<protein>
    <submittedName>
        <fullName evidence="1">Uncharacterized protein</fullName>
    </submittedName>
</protein>
<dbReference type="EMBL" id="QWEX01000004">
    <property type="protein sequence ID" value="RXV64401.1"/>
    <property type="molecule type" value="Genomic_DNA"/>
</dbReference>
<dbReference type="RefSeq" id="WP_129518493.1">
    <property type="nucleotide sequence ID" value="NZ_QWEX01000004.1"/>
</dbReference>
<dbReference type="Proteomes" id="UP000289650">
    <property type="component" value="Unassembled WGS sequence"/>
</dbReference>
<reference evidence="1 2" key="1">
    <citation type="submission" date="2018-08" db="EMBL/GenBank/DDBJ databases">
        <title>Mountain-cultivated ginseng endophyte, Burkholderia stabilis and its activity against ginseng root rot disease.</title>
        <authorList>
            <person name="Tapan Kumar M."/>
            <person name="Bae H."/>
            <person name="Shanmugam G."/>
            <person name="Jeon J."/>
        </authorList>
    </citation>
    <scope>NUCLEOTIDE SEQUENCE [LARGE SCALE GENOMIC DNA]</scope>
    <source>
        <strain evidence="1 2">EB159</strain>
    </source>
</reference>
<dbReference type="OrthoDB" id="9009370at2"/>
<organism evidence="1 2">
    <name type="scientific">Burkholderia stabilis</name>
    <dbReference type="NCBI Taxonomy" id="95485"/>
    <lineage>
        <taxon>Bacteria</taxon>
        <taxon>Pseudomonadati</taxon>
        <taxon>Pseudomonadota</taxon>
        <taxon>Betaproteobacteria</taxon>
        <taxon>Burkholderiales</taxon>
        <taxon>Burkholderiaceae</taxon>
        <taxon>Burkholderia</taxon>
        <taxon>Burkholderia cepacia complex</taxon>
    </lineage>
</organism>
<gene>
    <name evidence="1" type="ORF">D1006_39185</name>
</gene>
<name>A0A4Q2A6S4_9BURK</name>
<proteinExistence type="predicted"/>
<comment type="caution">
    <text evidence="1">The sequence shown here is derived from an EMBL/GenBank/DDBJ whole genome shotgun (WGS) entry which is preliminary data.</text>
</comment>
<evidence type="ECO:0000313" key="1">
    <source>
        <dbReference type="EMBL" id="RXV64401.1"/>
    </source>
</evidence>
<dbReference type="AlphaFoldDB" id="A0A4Q2A6S4"/>